<evidence type="ECO:0000313" key="11">
    <source>
        <dbReference type="Proteomes" id="UP000007264"/>
    </source>
</evidence>
<feature type="compositionally biased region" description="Polar residues" evidence="7">
    <location>
        <begin position="232"/>
        <end position="253"/>
    </location>
</feature>
<dbReference type="PROSITE" id="PS51806">
    <property type="entry name" value="DOG1"/>
    <property type="match status" value="1"/>
</dbReference>
<evidence type="ECO:0000256" key="1">
    <source>
        <dbReference type="ARBA" id="ARBA00004123"/>
    </source>
</evidence>
<evidence type="ECO:0000256" key="7">
    <source>
        <dbReference type="SAM" id="MobiDB-lite"/>
    </source>
</evidence>
<evidence type="ECO:0000256" key="2">
    <source>
        <dbReference type="ARBA" id="ARBA00007163"/>
    </source>
</evidence>
<dbReference type="GO" id="GO:0006351">
    <property type="term" value="P:DNA-templated transcription"/>
    <property type="evidence" value="ECO:0007669"/>
    <property type="project" value="InterPro"/>
</dbReference>
<dbReference type="PANTHER" id="PTHR45693:SF1">
    <property type="entry name" value="TRANSCRIPTION FACTOR PERIANTHIA"/>
    <property type="match status" value="1"/>
</dbReference>
<dbReference type="GeneID" id="17044141"/>
<dbReference type="STRING" id="574566.I0Z668"/>
<keyword evidence="6" id="KW-0539">Nucleus</keyword>
<evidence type="ECO:0000256" key="5">
    <source>
        <dbReference type="ARBA" id="ARBA00023163"/>
    </source>
</evidence>
<dbReference type="GO" id="GO:0005634">
    <property type="term" value="C:nucleus"/>
    <property type="evidence" value="ECO:0007669"/>
    <property type="project" value="UniProtKB-SubCell"/>
</dbReference>
<dbReference type="PANTHER" id="PTHR45693">
    <property type="entry name" value="TRANSCRIPTION FACTOR TGA9"/>
    <property type="match status" value="1"/>
</dbReference>
<keyword evidence="5" id="KW-0804">Transcription</keyword>
<keyword evidence="3" id="KW-0805">Transcription regulation</keyword>
<dbReference type="PROSITE" id="PS00036">
    <property type="entry name" value="BZIP_BASIC"/>
    <property type="match status" value="1"/>
</dbReference>
<reference evidence="10 11" key="1">
    <citation type="journal article" date="2012" name="Genome Biol.">
        <title>The genome of the polar eukaryotic microalga coccomyxa subellipsoidea reveals traits of cold adaptation.</title>
        <authorList>
            <person name="Blanc G."/>
            <person name="Agarkova I."/>
            <person name="Grimwood J."/>
            <person name="Kuo A."/>
            <person name="Brueggeman A."/>
            <person name="Dunigan D."/>
            <person name="Gurnon J."/>
            <person name="Ladunga I."/>
            <person name="Lindquist E."/>
            <person name="Lucas S."/>
            <person name="Pangilinan J."/>
            <person name="Proschold T."/>
            <person name="Salamov A."/>
            <person name="Schmutz J."/>
            <person name="Weeks D."/>
            <person name="Yamada T."/>
            <person name="Claverie J.M."/>
            <person name="Grigoriev I."/>
            <person name="Van Etten J."/>
            <person name="Lomsadze A."/>
            <person name="Borodovsky M."/>
        </authorList>
    </citation>
    <scope>NUCLEOTIDE SEQUENCE [LARGE SCALE GENOMIC DNA]</scope>
    <source>
        <strain evidence="10 11">C-169</strain>
    </source>
</reference>
<keyword evidence="11" id="KW-1185">Reference proteome</keyword>
<dbReference type="AlphaFoldDB" id="I0Z668"/>
<dbReference type="eggNOG" id="ENOG502QU32">
    <property type="taxonomic scope" value="Eukaryota"/>
</dbReference>
<dbReference type="Proteomes" id="UP000007264">
    <property type="component" value="Unassembled WGS sequence"/>
</dbReference>
<sequence length="593" mass="63372">MTAPTSSPPPQQQAAPPVTAIAPPALVQPAMSMPPPVSPGTAVQAAARLGQSAVPGGQRMEVPGGQQLAGGQRLESVGQRPTFSGQRLESLAGNLGSMMASSNNTLDNMRALGSISSGGVVPAAMQLAQRGAMAGYPAAMLQQQYLSSIPWLLRMQARTLFYLICDTLLDLGGAQQAMFPGGQQLDGAAQAAAQMPLSMPEGEAMLNTNSISSKSADQAGFPQLSKKRKSSSGRTMSGVNLNGDLSQKYSLSQSDDDDDNTRADGEEEGDMDDKVKRRLAQNREAARKSRQRRKAYVQNLEEEVRQLRTGKIPPQTLVAQSSSLGTGSLGGAAALGLGPDAGSLFSAMLHRLPAGSLPGAGDALAQQNHEVLQAFDKWRAEHVATVLAVRQAVNEGAADAALRPLIEEARSQLWTLFAMKKAVVCSESVLLIMNLEHLLPPERLYAWLGGLRASNACNGLLTKLADLGLGTQQRMKLEALRESLLQQENSLGRGYSEVLAELGARAAQQPVLLPGQLPDKRVWDSPDILGKLDAMRMTLLRGDNVWEQFLEQTEGFLSLRQYGVAVTALMETSLQLQNLHLPWLQLLRRPAGE</sequence>
<dbReference type="InterPro" id="IPR025422">
    <property type="entry name" value="TGA_domain"/>
</dbReference>
<dbReference type="SMART" id="SM00338">
    <property type="entry name" value="BRLZ"/>
    <property type="match status" value="1"/>
</dbReference>
<evidence type="ECO:0000256" key="4">
    <source>
        <dbReference type="ARBA" id="ARBA00023125"/>
    </source>
</evidence>
<feature type="domain" description="DOG1" evidence="9">
    <location>
        <begin position="368"/>
        <end position="586"/>
    </location>
</feature>
<dbReference type="RefSeq" id="XP_005650681.1">
    <property type="nucleotide sequence ID" value="XM_005650624.1"/>
</dbReference>
<comment type="caution">
    <text evidence="10">The sequence shown here is derived from an EMBL/GenBank/DDBJ whole genome shotgun (WGS) entry which is preliminary data.</text>
</comment>
<comment type="subcellular location">
    <subcellularLocation>
        <location evidence="1">Nucleus</location>
    </subcellularLocation>
</comment>
<feature type="region of interest" description="Disordered" evidence="7">
    <location>
        <begin position="213"/>
        <end position="276"/>
    </location>
</feature>
<evidence type="ECO:0000259" key="9">
    <source>
        <dbReference type="PROSITE" id="PS51806"/>
    </source>
</evidence>
<dbReference type="KEGG" id="csl:COCSUDRAFT_40283"/>
<evidence type="ECO:0000256" key="6">
    <source>
        <dbReference type="ARBA" id="ARBA00023242"/>
    </source>
</evidence>
<evidence type="ECO:0000313" key="10">
    <source>
        <dbReference type="EMBL" id="EIE26137.1"/>
    </source>
</evidence>
<dbReference type="InterPro" id="IPR046347">
    <property type="entry name" value="bZIP_sf"/>
</dbReference>
<proteinExistence type="inferred from homology"/>
<feature type="domain" description="BZIP" evidence="8">
    <location>
        <begin position="272"/>
        <end position="307"/>
    </location>
</feature>
<organism evidence="10 11">
    <name type="scientific">Coccomyxa subellipsoidea (strain C-169)</name>
    <name type="common">Green microalga</name>
    <dbReference type="NCBI Taxonomy" id="574566"/>
    <lineage>
        <taxon>Eukaryota</taxon>
        <taxon>Viridiplantae</taxon>
        <taxon>Chlorophyta</taxon>
        <taxon>core chlorophytes</taxon>
        <taxon>Trebouxiophyceae</taxon>
        <taxon>Trebouxiophyceae incertae sedis</taxon>
        <taxon>Coccomyxaceae</taxon>
        <taxon>Coccomyxa</taxon>
        <taxon>Coccomyxa subellipsoidea</taxon>
    </lineage>
</organism>
<dbReference type="Pfam" id="PF00170">
    <property type="entry name" value="bZIP_1"/>
    <property type="match status" value="1"/>
</dbReference>
<dbReference type="Gene3D" id="1.20.5.170">
    <property type="match status" value="1"/>
</dbReference>
<feature type="compositionally biased region" description="Pro residues" evidence="7">
    <location>
        <begin position="1"/>
        <end position="11"/>
    </location>
</feature>
<dbReference type="CDD" id="cd14708">
    <property type="entry name" value="bZIP_HBP1b-like"/>
    <property type="match status" value="1"/>
</dbReference>
<gene>
    <name evidence="10" type="ORF">COCSUDRAFT_40283</name>
</gene>
<comment type="similarity">
    <text evidence="2">Belongs to the bZIP family.</text>
</comment>
<feature type="region of interest" description="Disordered" evidence="7">
    <location>
        <begin position="55"/>
        <end position="81"/>
    </location>
</feature>
<feature type="compositionally biased region" description="Low complexity" evidence="7">
    <location>
        <begin position="12"/>
        <end position="25"/>
    </location>
</feature>
<dbReference type="InterPro" id="IPR004827">
    <property type="entry name" value="bZIP"/>
</dbReference>
<keyword evidence="4" id="KW-0238">DNA-binding</keyword>
<dbReference type="GO" id="GO:0003700">
    <property type="term" value="F:DNA-binding transcription factor activity"/>
    <property type="evidence" value="ECO:0007669"/>
    <property type="project" value="InterPro"/>
</dbReference>
<dbReference type="EMBL" id="AGSI01000003">
    <property type="protein sequence ID" value="EIE26137.1"/>
    <property type="molecule type" value="Genomic_DNA"/>
</dbReference>
<dbReference type="PROSITE" id="PS50217">
    <property type="entry name" value="BZIP"/>
    <property type="match status" value="1"/>
</dbReference>
<evidence type="ECO:0008006" key="12">
    <source>
        <dbReference type="Google" id="ProtNLM"/>
    </source>
</evidence>
<dbReference type="SUPFAM" id="SSF57959">
    <property type="entry name" value="Leucine zipper domain"/>
    <property type="match status" value="1"/>
</dbReference>
<name>I0Z668_COCSC</name>
<dbReference type="GO" id="GO:0043565">
    <property type="term" value="F:sequence-specific DNA binding"/>
    <property type="evidence" value="ECO:0007669"/>
    <property type="project" value="InterPro"/>
</dbReference>
<feature type="compositionally biased region" description="Acidic residues" evidence="7">
    <location>
        <begin position="254"/>
        <end position="271"/>
    </location>
</feature>
<dbReference type="OrthoDB" id="2015618at2759"/>
<protein>
    <recommendedName>
        <fullName evidence="12">BZIP domain-containing protein</fullName>
    </recommendedName>
</protein>
<evidence type="ECO:0000259" key="8">
    <source>
        <dbReference type="PROSITE" id="PS50217"/>
    </source>
</evidence>
<feature type="region of interest" description="Disordered" evidence="7">
    <location>
        <begin position="1"/>
        <end position="42"/>
    </location>
</feature>
<evidence type="ECO:0000256" key="3">
    <source>
        <dbReference type="ARBA" id="ARBA00023015"/>
    </source>
</evidence>
<accession>I0Z668</accession>